<accession>A0A8D9B5V5</accession>
<dbReference type="GO" id="GO:0050660">
    <property type="term" value="F:flavin adenine dinucleotide binding"/>
    <property type="evidence" value="ECO:0007669"/>
    <property type="project" value="InterPro"/>
</dbReference>
<dbReference type="Pfam" id="PF00732">
    <property type="entry name" value="GMC_oxred_N"/>
    <property type="match status" value="1"/>
</dbReference>
<proteinExistence type="inferred from homology"/>
<sequence>MGGTTVLNGLMYCRGDASDYDHYETLGALGWGYKDVLPYFLKSEHNVQYEASEKHGKGGLLTVSYYNDLPNLGRIILAAGSELGYPTDVDIGHGKLREGFYRAQMTTRNGARRSSAKAFVRPFLDRRPNLKILMNAQVTRVLLNKQNAAIGVEYVKNNRTHILRARREVILSAGTIHSPVILMHSGIGPAEHLKNKGIPVRVPLDGVGKNLKNHVSYQIKVDLLGSDGRNQLHNQSLATYVRYGRGPMSSTGLSQIGAMIAPNQEKVPNLQVR</sequence>
<reference evidence="3" key="1">
    <citation type="submission" date="2021-05" db="EMBL/GenBank/DDBJ databases">
        <authorList>
            <person name="Alioto T."/>
            <person name="Alioto T."/>
            <person name="Gomez Garrido J."/>
        </authorList>
    </citation>
    <scope>NUCLEOTIDE SEQUENCE</scope>
</reference>
<dbReference type="PANTHER" id="PTHR11552">
    <property type="entry name" value="GLUCOSE-METHANOL-CHOLINE GMC OXIDOREDUCTASE"/>
    <property type="match status" value="1"/>
</dbReference>
<evidence type="ECO:0000259" key="2">
    <source>
        <dbReference type="PROSITE" id="PS00624"/>
    </source>
</evidence>
<dbReference type="AlphaFoldDB" id="A0A8D9B5V5"/>
<dbReference type="InterPro" id="IPR000172">
    <property type="entry name" value="GMC_OxRdtase_N"/>
</dbReference>
<protein>
    <submittedName>
        <fullName evidence="3">Glucose dehydrogenase [FAD, quinone]</fullName>
    </submittedName>
</protein>
<evidence type="ECO:0000256" key="1">
    <source>
        <dbReference type="ARBA" id="ARBA00010790"/>
    </source>
</evidence>
<comment type="similarity">
    <text evidence="1">Belongs to the GMC oxidoreductase family.</text>
</comment>
<dbReference type="Gene3D" id="3.50.50.60">
    <property type="entry name" value="FAD/NAD(P)-binding domain"/>
    <property type="match status" value="2"/>
</dbReference>
<dbReference type="GO" id="GO:0016614">
    <property type="term" value="F:oxidoreductase activity, acting on CH-OH group of donors"/>
    <property type="evidence" value="ECO:0007669"/>
    <property type="project" value="InterPro"/>
</dbReference>
<name>A0A8D9B5V5_9HEMI</name>
<organism evidence="3">
    <name type="scientific">Cacopsylla melanoneura</name>
    <dbReference type="NCBI Taxonomy" id="428564"/>
    <lineage>
        <taxon>Eukaryota</taxon>
        <taxon>Metazoa</taxon>
        <taxon>Ecdysozoa</taxon>
        <taxon>Arthropoda</taxon>
        <taxon>Hexapoda</taxon>
        <taxon>Insecta</taxon>
        <taxon>Pterygota</taxon>
        <taxon>Neoptera</taxon>
        <taxon>Paraneoptera</taxon>
        <taxon>Hemiptera</taxon>
        <taxon>Sternorrhyncha</taxon>
        <taxon>Psylloidea</taxon>
        <taxon>Psyllidae</taxon>
        <taxon>Psyllinae</taxon>
        <taxon>Cacopsylla</taxon>
    </lineage>
</organism>
<feature type="domain" description="Glucose-methanol-choline oxidoreductase N-terminal" evidence="2">
    <location>
        <begin position="174"/>
        <end position="188"/>
    </location>
</feature>
<dbReference type="InterPro" id="IPR036188">
    <property type="entry name" value="FAD/NAD-bd_sf"/>
</dbReference>
<dbReference type="PROSITE" id="PS00624">
    <property type="entry name" value="GMC_OXRED_2"/>
    <property type="match status" value="1"/>
</dbReference>
<dbReference type="PANTHER" id="PTHR11552:SF217">
    <property type="entry name" value="GLUCOSE DEHYDROGENASE [FAD, QUINONE]"/>
    <property type="match status" value="1"/>
</dbReference>
<dbReference type="EMBL" id="HBUF01606865">
    <property type="protein sequence ID" value="CAG6777736.1"/>
    <property type="molecule type" value="Transcribed_RNA"/>
</dbReference>
<dbReference type="InterPro" id="IPR012132">
    <property type="entry name" value="GMC_OxRdtase"/>
</dbReference>
<dbReference type="SUPFAM" id="SSF51905">
    <property type="entry name" value="FAD/NAD(P)-binding domain"/>
    <property type="match status" value="1"/>
</dbReference>
<evidence type="ECO:0000313" key="3">
    <source>
        <dbReference type="EMBL" id="CAG6777736.1"/>
    </source>
</evidence>